<dbReference type="PANTHER" id="PTHR30388">
    <property type="entry name" value="ALDEHYDE OXIDOREDUCTASE MOLYBDENUM COFACTOR ASSEMBLY PROTEIN"/>
    <property type="match status" value="1"/>
</dbReference>
<dbReference type="EMBL" id="CP001016">
    <property type="protein sequence ID" value="ACB96471.1"/>
    <property type="molecule type" value="Genomic_DNA"/>
</dbReference>
<evidence type="ECO:0000313" key="2">
    <source>
        <dbReference type="EMBL" id="ACB96471.1"/>
    </source>
</evidence>
<name>B2IKJ1_BEII9</name>
<organism evidence="2 3">
    <name type="scientific">Beijerinckia indica subsp. indica (strain ATCC 9039 / DSM 1715 / NCIMB 8712)</name>
    <dbReference type="NCBI Taxonomy" id="395963"/>
    <lineage>
        <taxon>Bacteria</taxon>
        <taxon>Pseudomonadati</taxon>
        <taxon>Pseudomonadota</taxon>
        <taxon>Alphaproteobacteria</taxon>
        <taxon>Hyphomicrobiales</taxon>
        <taxon>Beijerinckiaceae</taxon>
        <taxon>Beijerinckia</taxon>
    </lineage>
</organism>
<accession>B2IKJ1</accession>
<dbReference type="eggNOG" id="COG1975">
    <property type="taxonomic scope" value="Bacteria"/>
</dbReference>
<dbReference type="HOGENOM" id="CLU_154250_0_0_5"/>
<feature type="domain" description="XdhC- CoxI" evidence="1">
    <location>
        <begin position="13"/>
        <end position="80"/>
    </location>
</feature>
<dbReference type="PANTHER" id="PTHR30388:SF4">
    <property type="entry name" value="MOLYBDENUM COFACTOR INSERTION CHAPERONE PAOD"/>
    <property type="match status" value="1"/>
</dbReference>
<dbReference type="InterPro" id="IPR003777">
    <property type="entry name" value="XdhC_CoxI"/>
</dbReference>
<evidence type="ECO:0000313" key="3">
    <source>
        <dbReference type="Proteomes" id="UP000001695"/>
    </source>
</evidence>
<dbReference type="KEGG" id="bid:Bind_2903"/>
<dbReference type="STRING" id="395963.Bind_2903"/>
<evidence type="ECO:0000259" key="1">
    <source>
        <dbReference type="Pfam" id="PF02625"/>
    </source>
</evidence>
<protein>
    <recommendedName>
        <fullName evidence="1">XdhC- CoxI domain-containing protein</fullName>
    </recommendedName>
</protein>
<sequence length="105" mass="11378">MRDDDLLLLAQMWRESGRSVALATVVETWGSAPRPSGSHLVIDSEGHFEGSVSGGCVEAEIITEAMDVLEDGRARLLEFGVADETAWRSGLSCGGKIRVFVERID</sequence>
<dbReference type="Pfam" id="PF02625">
    <property type="entry name" value="XdhC_CoxI"/>
    <property type="match status" value="1"/>
</dbReference>
<keyword evidence="3" id="KW-1185">Reference proteome</keyword>
<reference evidence="2 3" key="2">
    <citation type="journal article" date="2010" name="J. Bacteriol.">
        <title>Complete genome sequence of Beijerinckia indica subsp. indica.</title>
        <authorList>
            <person name="Tamas I."/>
            <person name="Dedysh S.N."/>
            <person name="Liesack W."/>
            <person name="Stott M.B."/>
            <person name="Alam M."/>
            <person name="Murrell J.C."/>
            <person name="Dunfield P.F."/>
        </authorList>
    </citation>
    <scope>NUCLEOTIDE SEQUENCE [LARGE SCALE GENOMIC DNA]</scope>
    <source>
        <strain evidence="3">ATCC 9039 / DSM 1715 / NCIMB 8712</strain>
    </source>
</reference>
<dbReference type="AlphaFoldDB" id="B2IKJ1"/>
<dbReference type="Proteomes" id="UP000001695">
    <property type="component" value="Chromosome"/>
</dbReference>
<reference evidence="3" key="1">
    <citation type="submission" date="2008-03" db="EMBL/GenBank/DDBJ databases">
        <title>Complete sequence of chromosome of Beijerinckia indica subsp. indica ATCC 9039.</title>
        <authorList>
            <consortium name="US DOE Joint Genome Institute"/>
            <person name="Copeland A."/>
            <person name="Lucas S."/>
            <person name="Lapidus A."/>
            <person name="Glavina del Rio T."/>
            <person name="Dalin E."/>
            <person name="Tice H."/>
            <person name="Bruce D."/>
            <person name="Goodwin L."/>
            <person name="Pitluck S."/>
            <person name="LaButti K."/>
            <person name="Schmutz J."/>
            <person name="Larimer F."/>
            <person name="Land M."/>
            <person name="Hauser L."/>
            <person name="Kyrpides N."/>
            <person name="Mikhailova N."/>
            <person name="Dunfield P.F."/>
            <person name="Dedysh S.N."/>
            <person name="Liesack W."/>
            <person name="Saw J.H."/>
            <person name="Alam M."/>
            <person name="Chen Y."/>
            <person name="Murrell J.C."/>
            <person name="Richardson P."/>
        </authorList>
    </citation>
    <scope>NUCLEOTIDE SEQUENCE [LARGE SCALE GENOMIC DNA]</scope>
    <source>
        <strain evidence="3">ATCC 9039 / DSM 1715 / NCIMB 8712</strain>
    </source>
</reference>
<proteinExistence type="predicted"/>
<gene>
    <name evidence="2" type="ordered locus">Bind_2903</name>
</gene>
<dbReference type="InterPro" id="IPR052698">
    <property type="entry name" value="MoCofactor_Util/Proc"/>
</dbReference>